<dbReference type="Gene3D" id="1.10.8.50">
    <property type="match status" value="1"/>
</dbReference>
<evidence type="ECO:0000259" key="16">
    <source>
        <dbReference type="PROSITE" id="PS51066"/>
    </source>
</evidence>
<dbReference type="GO" id="GO:0003690">
    <property type="term" value="F:double-stranded DNA binding"/>
    <property type="evidence" value="ECO:0007669"/>
    <property type="project" value="UniProtKB-ARBA"/>
</dbReference>
<sequence length="358" mass="37986">MPEGHTIHRLAKSLNILFGDRQLQASSPQGRFAQGAARLDGQVFISSYAHGKHLLAAFAPAADVALDSPAITWLHTHLGLYGAWNFDGDATFVVPEIFEVPDLEVGSRQGLPGIKELGGHSGGSALAGLTVSTRAALTQPEGVAATVGSGKPRPDLKLPQGKLAPGQWQPAPPKGAVRLRLVSKHGVADLSGPTTCELLDLEGVKAVEARLGPDPLAPGKTAEGKATFIANVRRRRRAIGELLMDQSVIAGVGNIYRAESLFRAGISPRRQGANISAQRLGKLWDDNAALLAHGVATGLITTVNSDDVPDPLPPDDPEAGRWYVYHRTGRPCLRCGTPIAGDMMQGRTLFWCPRCQGR</sequence>
<dbReference type="InterPro" id="IPR012319">
    <property type="entry name" value="FPG_cat"/>
</dbReference>
<dbReference type="InterPro" id="IPR015887">
    <property type="entry name" value="DNA_glyclase_Znf_dom_DNA_BS"/>
</dbReference>
<name>A0A9E7DCK4_9ACTO</name>
<comment type="catalytic activity">
    <reaction evidence="14">
        <text>2'-deoxyribonucleotide-(2'-deoxyribose 5'-phosphate)-2'-deoxyribonucleotide-DNA = a 3'-end 2'-deoxyribonucleotide-(2,3-dehydro-2,3-deoxyribose 5'-phosphate)-DNA + a 5'-end 5'-phospho-2'-deoxyribonucleoside-DNA + H(+)</text>
        <dbReference type="Rhea" id="RHEA:66592"/>
        <dbReference type="Rhea" id="RHEA-COMP:13180"/>
        <dbReference type="Rhea" id="RHEA-COMP:16897"/>
        <dbReference type="Rhea" id="RHEA-COMP:17067"/>
        <dbReference type="ChEBI" id="CHEBI:15378"/>
        <dbReference type="ChEBI" id="CHEBI:136412"/>
        <dbReference type="ChEBI" id="CHEBI:157695"/>
        <dbReference type="ChEBI" id="CHEBI:167181"/>
        <dbReference type="EC" id="4.2.99.18"/>
    </reaction>
</comment>
<evidence type="ECO:0000256" key="7">
    <source>
        <dbReference type="ARBA" id="ARBA00022801"/>
    </source>
</evidence>
<dbReference type="AlphaFoldDB" id="A0A9E7DCK4"/>
<evidence type="ECO:0000256" key="6">
    <source>
        <dbReference type="ARBA" id="ARBA00022771"/>
    </source>
</evidence>
<dbReference type="SUPFAM" id="SSF57716">
    <property type="entry name" value="Glucocorticoid receptor-like (DNA-binding domain)"/>
    <property type="match status" value="1"/>
</dbReference>
<feature type="domain" description="Formamidopyrimidine-DNA glycosylase catalytic" evidence="17">
    <location>
        <begin position="2"/>
        <end position="99"/>
    </location>
</feature>
<dbReference type="InterPro" id="IPR035937">
    <property type="entry name" value="FPG_N"/>
</dbReference>
<dbReference type="InterPro" id="IPR010979">
    <property type="entry name" value="Ribosomal_uS13-like_H2TH"/>
</dbReference>
<dbReference type="Pfam" id="PF06827">
    <property type="entry name" value="zf-FPG_IleRS"/>
    <property type="match status" value="1"/>
</dbReference>
<dbReference type="Proteomes" id="UP000830236">
    <property type="component" value="Chromosome"/>
</dbReference>
<evidence type="ECO:0000313" key="18">
    <source>
        <dbReference type="EMBL" id="UQF80326.1"/>
    </source>
</evidence>
<keyword evidence="10" id="KW-0234">DNA repair</keyword>
<dbReference type="PROSITE" id="PS51068">
    <property type="entry name" value="FPG_CAT"/>
    <property type="match status" value="1"/>
</dbReference>
<dbReference type="KEGG" id="agh:M3I41_03380"/>
<evidence type="ECO:0000256" key="1">
    <source>
        <dbReference type="ARBA" id="ARBA00001947"/>
    </source>
</evidence>
<evidence type="ECO:0000256" key="3">
    <source>
        <dbReference type="ARBA" id="ARBA00012720"/>
    </source>
</evidence>
<dbReference type="SMART" id="SM00898">
    <property type="entry name" value="Fapy_DNA_glyco"/>
    <property type="match status" value="1"/>
</dbReference>
<evidence type="ECO:0000256" key="11">
    <source>
        <dbReference type="ARBA" id="ARBA00023239"/>
    </source>
</evidence>
<keyword evidence="6 15" id="KW-0863">Zinc-finger</keyword>
<keyword evidence="4" id="KW-0479">Metal-binding</keyword>
<dbReference type="InterPro" id="IPR000214">
    <property type="entry name" value="Znf_DNA_glyclase/AP_lyase"/>
</dbReference>
<keyword evidence="13" id="KW-0326">Glycosidase</keyword>
<comment type="similarity">
    <text evidence="2">Belongs to the FPG family.</text>
</comment>
<dbReference type="SUPFAM" id="SSF46946">
    <property type="entry name" value="S13-like H2TH domain"/>
    <property type="match status" value="1"/>
</dbReference>
<keyword evidence="8" id="KW-0862">Zinc</keyword>
<protein>
    <recommendedName>
        <fullName evidence="3">DNA-(apurinic or apyrimidinic site) lyase</fullName>
        <ecNumber evidence="3">4.2.99.18</ecNumber>
    </recommendedName>
</protein>
<dbReference type="GO" id="GO:0140078">
    <property type="term" value="F:class I DNA-(apurinic or apyrimidinic site) endonuclease activity"/>
    <property type="evidence" value="ECO:0007669"/>
    <property type="project" value="UniProtKB-EC"/>
</dbReference>
<evidence type="ECO:0000256" key="15">
    <source>
        <dbReference type="PROSITE-ProRule" id="PRU00391"/>
    </source>
</evidence>
<keyword evidence="7" id="KW-0378">Hydrolase</keyword>
<dbReference type="PANTHER" id="PTHR42697">
    <property type="entry name" value="ENDONUCLEASE 8"/>
    <property type="match status" value="1"/>
</dbReference>
<proteinExistence type="inferred from homology"/>
<dbReference type="Gene3D" id="3.20.190.10">
    <property type="entry name" value="MutM-like, N-terminal"/>
    <property type="match status" value="1"/>
</dbReference>
<feature type="domain" description="FPG-type" evidence="16">
    <location>
        <begin position="323"/>
        <end position="357"/>
    </location>
</feature>
<keyword evidence="5" id="KW-0227">DNA damage</keyword>
<evidence type="ECO:0000256" key="14">
    <source>
        <dbReference type="ARBA" id="ARBA00044632"/>
    </source>
</evidence>
<keyword evidence="12" id="KW-0511">Multifunctional enzyme</keyword>
<dbReference type="GO" id="GO:0008534">
    <property type="term" value="F:oxidized purine nucleobase lesion DNA N-glycosylase activity"/>
    <property type="evidence" value="ECO:0007669"/>
    <property type="project" value="UniProtKB-ARBA"/>
</dbReference>
<evidence type="ECO:0000256" key="2">
    <source>
        <dbReference type="ARBA" id="ARBA00009409"/>
    </source>
</evidence>
<dbReference type="EC" id="4.2.99.18" evidence="3"/>
<evidence type="ECO:0000313" key="19">
    <source>
        <dbReference type="Proteomes" id="UP000830236"/>
    </source>
</evidence>
<dbReference type="SMART" id="SM01232">
    <property type="entry name" value="H2TH"/>
    <property type="match status" value="1"/>
</dbReference>
<evidence type="ECO:0000256" key="10">
    <source>
        <dbReference type="ARBA" id="ARBA00023204"/>
    </source>
</evidence>
<dbReference type="SUPFAM" id="SSF81624">
    <property type="entry name" value="N-terminal domain of MutM-like DNA repair proteins"/>
    <property type="match status" value="1"/>
</dbReference>
<dbReference type="PROSITE" id="PS01242">
    <property type="entry name" value="ZF_FPG_1"/>
    <property type="match status" value="1"/>
</dbReference>
<organism evidence="18 19">
    <name type="scientific">Actinomyces graevenitzii</name>
    <dbReference type="NCBI Taxonomy" id="55565"/>
    <lineage>
        <taxon>Bacteria</taxon>
        <taxon>Bacillati</taxon>
        <taxon>Actinomycetota</taxon>
        <taxon>Actinomycetes</taxon>
        <taxon>Actinomycetales</taxon>
        <taxon>Actinomycetaceae</taxon>
        <taxon>Actinomyces</taxon>
    </lineage>
</organism>
<dbReference type="PANTHER" id="PTHR42697:SF3">
    <property type="entry name" value="ENDONUCLEASE 8 1"/>
    <property type="match status" value="1"/>
</dbReference>
<evidence type="ECO:0000256" key="5">
    <source>
        <dbReference type="ARBA" id="ARBA00022763"/>
    </source>
</evidence>
<dbReference type="Pfam" id="PF06831">
    <property type="entry name" value="H2TH"/>
    <property type="match status" value="1"/>
</dbReference>
<dbReference type="GO" id="GO:0003684">
    <property type="term" value="F:damaged DNA binding"/>
    <property type="evidence" value="ECO:0007669"/>
    <property type="project" value="InterPro"/>
</dbReference>
<dbReference type="InterPro" id="IPR015886">
    <property type="entry name" value="H2TH_FPG"/>
</dbReference>
<evidence type="ECO:0000256" key="9">
    <source>
        <dbReference type="ARBA" id="ARBA00023125"/>
    </source>
</evidence>
<dbReference type="GO" id="GO:0008270">
    <property type="term" value="F:zinc ion binding"/>
    <property type="evidence" value="ECO:0007669"/>
    <property type="project" value="UniProtKB-KW"/>
</dbReference>
<evidence type="ECO:0000256" key="8">
    <source>
        <dbReference type="ARBA" id="ARBA00022833"/>
    </source>
</evidence>
<comment type="cofactor">
    <cofactor evidence="1">
        <name>Zn(2+)</name>
        <dbReference type="ChEBI" id="CHEBI:29105"/>
    </cofactor>
</comment>
<dbReference type="EMBL" id="CP097095">
    <property type="protein sequence ID" value="UQF80326.1"/>
    <property type="molecule type" value="Genomic_DNA"/>
</dbReference>
<keyword evidence="9" id="KW-0238">DNA-binding</keyword>
<reference evidence="18" key="1">
    <citation type="submission" date="2022-05" db="EMBL/GenBank/DDBJ databases">
        <title>Using nanopore sequencing to obtain complete genomes from saliva samples.</title>
        <authorList>
            <person name="Baker J.L."/>
        </authorList>
    </citation>
    <scope>NUCLEOTIDE SEQUENCE</scope>
    <source>
        <strain evidence="18">JCVI-JB-Ag32</strain>
    </source>
</reference>
<dbReference type="InterPro" id="IPR010663">
    <property type="entry name" value="Znf_FPG/IleRS"/>
</dbReference>
<dbReference type="GO" id="GO:0006284">
    <property type="term" value="P:base-excision repair"/>
    <property type="evidence" value="ECO:0007669"/>
    <property type="project" value="InterPro"/>
</dbReference>
<accession>A0A9E7DCK4</accession>
<dbReference type="FunFam" id="1.10.8.50:FF:000003">
    <property type="entry name" value="Formamidopyrimidine-DNA glycosylase"/>
    <property type="match status" value="1"/>
</dbReference>
<gene>
    <name evidence="18" type="ORF">M3I41_03380</name>
</gene>
<evidence type="ECO:0000256" key="12">
    <source>
        <dbReference type="ARBA" id="ARBA00023268"/>
    </source>
</evidence>
<dbReference type="GO" id="GO:0000703">
    <property type="term" value="F:oxidized pyrimidine nucleobase lesion DNA N-glycosylase activity"/>
    <property type="evidence" value="ECO:0007669"/>
    <property type="project" value="TreeGrafter"/>
</dbReference>
<keyword evidence="11" id="KW-0456">Lyase</keyword>
<dbReference type="PROSITE" id="PS51066">
    <property type="entry name" value="ZF_FPG_2"/>
    <property type="match status" value="1"/>
</dbReference>
<evidence type="ECO:0000256" key="13">
    <source>
        <dbReference type="ARBA" id="ARBA00023295"/>
    </source>
</evidence>
<dbReference type="GO" id="GO:0006979">
    <property type="term" value="P:response to oxidative stress"/>
    <property type="evidence" value="ECO:0007669"/>
    <property type="project" value="UniProtKB-ARBA"/>
</dbReference>
<evidence type="ECO:0000256" key="4">
    <source>
        <dbReference type="ARBA" id="ARBA00022723"/>
    </source>
</evidence>
<evidence type="ECO:0000259" key="17">
    <source>
        <dbReference type="PROSITE" id="PS51068"/>
    </source>
</evidence>